<dbReference type="PRINTS" id="PR00455">
    <property type="entry name" value="HTHTETR"/>
</dbReference>
<dbReference type="Proteomes" id="UP000219042">
    <property type="component" value="Unassembled WGS sequence"/>
</dbReference>
<dbReference type="InterPro" id="IPR050109">
    <property type="entry name" value="HTH-type_TetR-like_transc_reg"/>
</dbReference>
<dbReference type="SUPFAM" id="SSF48498">
    <property type="entry name" value="Tetracyclin repressor-like, C-terminal domain"/>
    <property type="match status" value="1"/>
</dbReference>
<dbReference type="PANTHER" id="PTHR30328">
    <property type="entry name" value="TRANSCRIPTIONAL REPRESSOR"/>
    <property type="match status" value="1"/>
</dbReference>
<evidence type="ECO:0000313" key="5">
    <source>
        <dbReference type="Proteomes" id="UP000219042"/>
    </source>
</evidence>
<feature type="domain" description="HTH tetR-type" evidence="3">
    <location>
        <begin position="66"/>
        <end position="126"/>
    </location>
</feature>
<dbReference type="InterPro" id="IPR036271">
    <property type="entry name" value="Tet_transcr_reg_TetR-rel_C_sf"/>
</dbReference>
<dbReference type="GO" id="GO:0045892">
    <property type="term" value="P:negative regulation of DNA-templated transcription"/>
    <property type="evidence" value="ECO:0007669"/>
    <property type="project" value="InterPro"/>
</dbReference>
<protein>
    <submittedName>
        <fullName evidence="4">Transcriptional regulator, TetR family</fullName>
    </submittedName>
</protein>
<reference evidence="5" key="1">
    <citation type="submission" date="2016-09" db="EMBL/GenBank/DDBJ databases">
        <authorList>
            <person name="Varghese N."/>
            <person name="Submissions S."/>
        </authorList>
    </citation>
    <scope>NUCLEOTIDE SEQUENCE [LARGE SCALE GENOMIC DNA]</scope>
    <source>
        <strain evidence="5">ANC 4466</strain>
    </source>
</reference>
<keyword evidence="1 2" id="KW-0238">DNA-binding</keyword>
<keyword evidence="5" id="KW-1185">Reference proteome</keyword>
<dbReference type="InterPro" id="IPR001647">
    <property type="entry name" value="HTH_TetR"/>
</dbReference>
<evidence type="ECO:0000256" key="1">
    <source>
        <dbReference type="ARBA" id="ARBA00023125"/>
    </source>
</evidence>
<dbReference type="AlphaFoldDB" id="A0A240EDG9"/>
<evidence type="ECO:0000259" key="3">
    <source>
        <dbReference type="PROSITE" id="PS50977"/>
    </source>
</evidence>
<dbReference type="Pfam" id="PF08362">
    <property type="entry name" value="TetR_C_3"/>
    <property type="match status" value="1"/>
</dbReference>
<evidence type="ECO:0000256" key="2">
    <source>
        <dbReference type="PROSITE-ProRule" id="PRU00335"/>
    </source>
</evidence>
<dbReference type="PANTHER" id="PTHR30328:SF54">
    <property type="entry name" value="HTH-TYPE TRANSCRIPTIONAL REPRESSOR SCO4008"/>
    <property type="match status" value="1"/>
</dbReference>
<feature type="DNA-binding region" description="H-T-H motif" evidence="2">
    <location>
        <begin position="89"/>
        <end position="108"/>
    </location>
</feature>
<dbReference type="PROSITE" id="PS50977">
    <property type="entry name" value="HTH_TETR_2"/>
    <property type="match status" value="1"/>
</dbReference>
<name>A0A240EDG9_9GAMM</name>
<dbReference type="Gene3D" id="1.10.10.60">
    <property type="entry name" value="Homeodomain-like"/>
    <property type="match status" value="1"/>
</dbReference>
<dbReference type="SUPFAM" id="SSF46689">
    <property type="entry name" value="Homeodomain-like"/>
    <property type="match status" value="1"/>
</dbReference>
<dbReference type="GO" id="GO:0003677">
    <property type="term" value="F:DNA binding"/>
    <property type="evidence" value="ECO:0007669"/>
    <property type="project" value="UniProtKB-UniRule"/>
</dbReference>
<dbReference type="InterPro" id="IPR009057">
    <property type="entry name" value="Homeodomain-like_sf"/>
</dbReference>
<dbReference type="Pfam" id="PF00440">
    <property type="entry name" value="TetR_N"/>
    <property type="match status" value="1"/>
</dbReference>
<organism evidence="4 5">
    <name type="scientific">Acinetobacter puyangensis</name>
    <dbReference type="NCBI Taxonomy" id="1096779"/>
    <lineage>
        <taxon>Bacteria</taxon>
        <taxon>Pseudomonadati</taxon>
        <taxon>Pseudomonadota</taxon>
        <taxon>Gammaproteobacteria</taxon>
        <taxon>Moraxellales</taxon>
        <taxon>Moraxellaceae</taxon>
        <taxon>Acinetobacter</taxon>
    </lineage>
</organism>
<evidence type="ECO:0000313" key="4">
    <source>
        <dbReference type="EMBL" id="SNX46303.1"/>
    </source>
</evidence>
<accession>A0A240EDG9</accession>
<dbReference type="EMBL" id="OANT01000010">
    <property type="protein sequence ID" value="SNX46303.1"/>
    <property type="molecule type" value="Genomic_DNA"/>
</dbReference>
<gene>
    <name evidence="4" type="ORF">SAMN05421731_11050</name>
</gene>
<sequence>MVKPSAPKKHLSHNSCAIYAKNKVLFLVWIYDSASRFCYDTYTFIGYEPIMTVTIKKQTIAKSSISKKQQLIIQAALKVFSLYGLTGASMEQISQEADMSKSNLFYYFDSKDELYTAVLSHVLTEWLAPLNDIQLEQEPAQALSHYIDVKYQLSKKMPEASKLYALEIIQGAPHLTKILKGPLKALVKEKVAVIDAWIAAGKLKPISAMHLIFHIWAVTQHYSDFATQVEAVSGKSLSNKVFAQDAKATTLQLLVESLVIKDGTAV</sequence>
<dbReference type="Gene3D" id="1.10.357.10">
    <property type="entry name" value="Tetracycline Repressor, domain 2"/>
    <property type="match status" value="1"/>
</dbReference>
<dbReference type="InterPro" id="IPR013573">
    <property type="entry name" value="Tscrpt_reg_YcdC_C"/>
</dbReference>
<proteinExistence type="predicted"/>